<reference evidence="6 7" key="3">
    <citation type="journal article" date="2011" name="Mol. Syst. Biol.">
        <title>Integrative genome-scale metabolic analysis of Vibrio vulnificus for drug targeting and discovery.</title>
        <authorList>
            <person name="Kim H.U."/>
            <person name="Kim S.Y."/>
            <person name="Jeong H."/>
            <person name="Kim T.Y."/>
            <person name="Kim J.J."/>
            <person name="Choy H.E."/>
            <person name="Yi K.Y."/>
            <person name="Rhee J.H."/>
            <person name="Lee S.Y."/>
        </authorList>
    </citation>
    <scope>NUCLEOTIDE SEQUENCE [LARGE SCALE GENOMIC DNA]</scope>
    <source>
        <strain evidence="6 7">CMCP6</strain>
    </source>
</reference>
<proteinExistence type="inferred from homology"/>
<protein>
    <recommendedName>
        <fullName evidence="3">beta-lactamase</fullName>
        <ecNumber evidence="3">3.5.2.6</ecNumber>
    </recommendedName>
</protein>
<feature type="chain" id="PRO_5018197121" description="beta-lactamase" evidence="4">
    <location>
        <begin position="29"/>
        <end position="333"/>
    </location>
</feature>
<dbReference type="EC" id="3.5.2.6" evidence="3"/>
<reference evidence="7" key="1">
    <citation type="submission" date="2002-12" db="EMBL/GenBank/DDBJ databases">
        <title>Complete genome sequence of Vibrio vulnificus CMCP6.</title>
        <authorList>
            <person name="Rhee J.H."/>
            <person name="Kim S.Y."/>
            <person name="Chung S.S."/>
            <person name="Kim J.J."/>
            <person name="Moon Y.H."/>
            <person name="Jeong H."/>
            <person name="Choy H.E."/>
        </authorList>
    </citation>
    <scope>NUCLEOTIDE SEQUENCE [LARGE SCALE GENOMIC DNA]</scope>
    <source>
        <strain evidence="7">CMCP6</strain>
    </source>
</reference>
<evidence type="ECO:0000256" key="1">
    <source>
        <dbReference type="ARBA" id="ARBA00001526"/>
    </source>
</evidence>
<dbReference type="InterPro" id="IPR045155">
    <property type="entry name" value="Beta-lactam_cat"/>
</dbReference>
<dbReference type="KEGG" id="vvu:VV2_0700"/>
<dbReference type="EMBL" id="AE016796">
    <property type="protein sequence ID" value="AAO07636.1"/>
    <property type="molecule type" value="Genomic_DNA"/>
</dbReference>
<keyword evidence="6" id="KW-0378">Hydrolase</keyword>
<dbReference type="GO" id="GO:0030655">
    <property type="term" value="P:beta-lactam antibiotic catabolic process"/>
    <property type="evidence" value="ECO:0007669"/>
    <property type="project" value="InterPro"/>
</dbReference>
<evidence type="ECO:0000313" key="6">
    <source>
        <dbReference type="EMBL" id="AAO07636.1"/>
    </source>
</evidence>
<evidence type="ECO:0000313" key="7">
    <source>
        <dbReference type="Proteomes" id="UP000002275"/>
    </source>
</evidence>
<dbReference type="GO" id="GO:0008800">
    <property type="term" value="F:beta-lactamase activity"/>
    <property type="evidence" value="ECO:0007669"/>
    <property type="project" value="UniProtKB-EC"/>
</dbReference>
<name>A0A3Q0KYQ0_VIBVU</name>
<comment type="catalytic activity">
    <reaction evidence="1">
        <text>a beta-lactam + H2O = a substituted beta-amino acid</text>
        <dbReference type="Rhea" id="RHEA:20401"/>
        <dbReference type="ChEBI" id="CHEBI:15377"/>
        <dbReference type="ChEBI" id="CHEBI:35627"/>
        <dbReference type="ChEBI" id="CHEBI:140347"/>
        <dbReference type="EC" id="3.5.2.6"/>
    </reaction>
</comment>
<feature type="signal peptide" evidence="4">
    <location>
        <begin position="1"/>
        <end position="28"/>
    </location>
</feature>
<evidence type="ECO:0000256" key="3">
    <source>
        <dbReference type="ARBA" id="ARBA00012865"/>
    </source>
</evidence>
<dbReference type="Gene3D" id="3.40.710.10">
    <property type="entry name" value="DD-peptidase/beta-lactamase superfamily"/>
    <property type="match status" value="1"/>
</dbReference>
<comment type="similarity">
    <text evidence="2">Belongs to the class-A beta-lactamase family.</text>
</comment>
<organism evidence="6 7">
    <name type="scientific">Vibrio vulnificus (strain CMCP6)</name>
    <dbReference type="NCBI Taxonomy" id="216895"/>
    <lineage>
        <taxon>Bacteria</taxon>
        <taxon>Pseudomonadati</taxon>
        <taxon>Pseudomonadota</taxon>
        <taxon>Gammaproteobacteria</taxon>
        <taxon>Vibrionales</taxon>
        <taxon>Vibrionaceae</taxon>
        <taxon>Vibrio</taxon>
    </lineage>
</organism>
<dbReference type="AlphaFoldDB" id="A0A3Q0KYQ0"/>
<dbReference type="InterPro" id="IPR000871">
    <property type="entry name" value="Beta-lactam_class-A"/>
</dbReference>
<dbReference type="PANTHER" id="PTHR35333:SF3">
    <property type="entry name" value="BETA-LACTAMASE-TYPE TRANSPEPTIDASE FOLD CONTAINING PROTEIN"/>
    <property type="match status" value="1"/>
</dbReference>
<dbReference type="NCBIfam" id="NF033103">
    <property type="entry name" value="bla_class_A"/>
    <property type="match status" value="1"/>
</dbReference>
<evidence type="ECO:0000256" key="4">
    <source>
        <dbReference type="SAM" id="SignalP"/>
    </source>
</evidence>
<dbReference type="Proteomes" id="UP000002275">
    <property type="component" value="Chromosome II"/>
</dbReference>
<dbReference type="GO" id="GO:0046677">
    <property type="term" value="P:response to antibiotic"/>
    <property type="evidence" value="ECO:0007669"/>
    <property type="project" value="InterPro"/>
</dbReference>
<evidence type="ECO:0000256" key="2">
    <source>
        <dbReference type="ARBA" id="ARBA00009009"/>
    </source>
</evidence>
<gene>
    <name evidence="6" type="ordered locus">VV2_0700</name>
</gene>
<accession>A0A3Q0KYQ0</accession>
<dbReference type="SUPFAM" id="SSF56601">
    <property type="entry name" value="beta-lactamase/transpeptidase-like"/>
    <property type="match status" value="1"/>
</dbReference>
<keyword evidence="4" id="KW-0732">Signal</keyword>
<feature type="domain" description="Beta-lactamase class A catalytic" evidence="5">
    <location>
        <begin position="52"/>
        <end position="304"/>
    </location>
</feature>
<dbReference type="PANTHER" id="PTHR35333">
    <property type="entry name" value="BETA-LACTAMASE"/>
    <property type="match status" value="1"/>
</dbReference>
<evidence type="ECO:0000259" key="5">
    <source>
        <dbReference type="Pfam" id="PF13354"/>
    </source>
</evidence>
<reference evidence="6 7" key="2">
    <citation type="journal article" date="2003" name="Infect. Immun.">
        <title>Characterization and pathogenic significance of Vibrio vulnificus antigens preferentially expressed in septicemic patients.</title>
        <authorList>
            <person name="Kim Y.R."/>
            <person name="Lee S.E."/>
            <person name="Kim C.M."/>
            <person name="Kim S.Y."/>
            <person name="Shin E.K."/>
            <person name="Shin D.H."/>
            <person name="Chung S.S."/>
            <person name="Choy H.E."/>
            <person name="Progulske-Fox A."/>
            <person name="Hillman J.D."/>
            <person name="Handfield M."/>
            <person name="Rhee J.H."/>
        </authorList>
    </citation>
    <scope>NUCLEOTIDE SEQUENCE [LARGE SCALE GENOMIC DNA]</scope>
    <source>
        <strain evidence="6 7">CMCP6</strain>
    </source>
</reference>
<dbReference type="PRINTS" id="PR00118">
    <property type="entry name" value="BLACTAMASEA"/>
</dbReference>
<sequence>MERFMNRSIALCFTLLISSLVPIQPAVANVHNFKDVSQKLETISQRLVGRIGVAAQEIGSGERITVNGDEMFVMASTYKVAIAVALLERIDKGELKLSDLIDVPQETMVTGDGAIAVNFVHPGIKLSIANLIEPMITLSDNTATDICLKLAGGPEAVTKVMRNIGITDLRVDRYTSEILRDFYGLPDKAYSSVLAKALAQDPSLASKQPLRNLKFEQEDLRDQSSPNAMLELLLAIDSGKVLSEKSSEFLLDVMSRTRTGAGRLKGLLPKGTLVAHKTGTIGGVANDVGFVTLPDGRRFAIVVYSKSSTTSEADRDLAIAEITRTLYDFYYLK</sequence>
<dbReference type="InterPro" id="IPR012338">
    <property type="entry name" value="Beta-lactam/transpept-like"/>
</dbReference>
<dbReference type="Pfam" id="PF13354">
    <property type="entry name" value="Beta-lactamase2"/>
    <property type="match status" value="1"/>
</dbReference>